<evidence type="ECO:0000256" key="2">
    <source>
        <dbReference type="ARBA" id="ARBA00022801"/>
    </source>
</evidence>
<protein>
    <recommendedName>
        <fullName evidence="4">Trehalase</fullName>
        <ecNumber evidence="4">3.2.1.28</ecNumber>
    </recommendedName>
    <alternativeName>
        <fullName evidence="4">Alpha-trehalose glucohydrolase</fullName>
    </alternativeName>
</protein>
<dbReference type="PANTHER" id="PTHR23403">
    <property type="entry name" value="TREHALASE"/>
    <property type="match status" value="1"/>
</dbReference>
<dbReference type="GO" id="GO:0004555">
    <property type="term" value="F:alpha,alpha-trehalase activity"/>
    <property type="evidence" value="ECO:0007669"/>
    <property type="project" value="UniProtKB-EC"/>
</dbReference>
<evidence type="ECO:0000256" key="1">
    <source>
        <dbReference type="ARBA" id="ARBA00005615"/>
    </source>
</evidence>
<evidence type="ECO:0000313" key="5">
    <source>
        <dbReference type="EMBL" id="KAH9317208.1"/>
    </source>
</evidence>
<dbReference type="PRINTS" id="PR00744">
    <property type="entry name" value="GLHYDRLASE37"/>
</dbReference>
<keyword evidence="6" id="KW-1185">Reference proteome</keyword>
<accession>A0AA38L9V2</accession>
<comment type="catalytic activity">
    <reaction evidence="4">
        <text>alpha,alpha-trehalose + H2O = alpha-D-glucose + beta-D-glucose</text>
        <dbReference type="Rhea" id="RHEA:32675"/>
        <dbReference type="ChEBI" id="CHEBI:15377"/>
        <dbReference type="ChEBI" id="CHEBI:15903"/>
        <dbReference type="ChEBI" id="CHEBI:16551"/>
        <dbReference type="ChEBI" id="CHEBI:17925"/>
        <dbReference type="EC" id="3.2.1.28"/>
    </reaction>
</comment>
<feature type="non-terminal residue" evidence="5">
    <location>
        <position position="251"/>
    </location>
</feature>
<dbReference type="InterPro" id="IPR008928">
    <property type="entry name" value="6-hairpin_glycosidase_sf"/>
</dbReference>
<dbReference type="PANTHER" id="PTHR23403:SF1">
    <property type="entry name" value="TREHALASE"/>
    <property type="match status" value="1"/>
</dbReference>
<reference evidence="5 6" key="1">
    <citation type="journal article" date="2021" name="Nat. Plants">
        <title>The Taxus genome provides insights into paclitaxel biosynthesis.</title>
        <authorList>
            <person name="Xiong X."/>
            <person name="Gou J."/>
            <person name="Liao Q."/>
            <person name="Li Y."/>
            <person name="Zhou Q."/>
            <person name="Bi G."/>
            <person name="Li C."/>
            <person name="Du R."/>
            <person name="Wang X."/>
            <person name="Sun T."/>
            <person name="Guo L."/>
            <person name="Liang H."/>
            <person name="Lu P."/>
            <person name="Wu Y."/>
            <person name="Zhang Z."/>
            <person name="Ro D.K."/>
            <person name="Shang Y."/>
            <person name="Huang S."/>
            <person name="Yan J."/>
        </authorList>
    </citation>
    <scope>NUCLEOTIDE SEQUENCE [LARGE SCALE GENOMIC DNA]</scope>
    <source>
        <strain evidence="5">Ta-2019</strain>
    </source>
</reference>
<dbReference type="InterPro" id="IPR001661">
    <property type="entry name" value="Glyco_hydro_37"/>
</dbReference>
<dbReference type="InterPro" id="IPR012341">
    <property type="entry name" value="6hp_glycosidase-like_sf"/>
</dbReference>
<dbReference type="EMBL" id="JAHRHJ020000004">
    <property type="protein sequence ID" value="KAH9317208.1"/>
    <property type="molecule type" value="Genomic_DNA"/>
</dbReference>
<keyword evidence="2 4" id="KW-0378">Hydrolase</keyword>
<dbReference type="OMA" id="AFIMEIC"/>
<dbReference type="InterPro" id="IPR018232">
    <property type="entry name" value="Glyco_hydro_37_CS"/>
</dbReference>
<gene>
    <name evidence="5" type="ORF">KI387_018977</name>
</gene>
<dbReference type="PROSITE" id="PS00928">
    <property type="entry name" value="TREHALASE_2"/>
    <property type="match status" value="1"/>
</dbReference>
<evidence type="ECO:0000256" key="3">
    <source>
        <dbReference type="ARBA" id="ARBA00023295"/>
    </source>
</evidence>
<comment type="caution">
    <text evidence="5">The sequence shown here is derived from an EMBL/GenBank/DDBJ whole genome shotgun (WGS) entry which is preliminary data.</text>
</comment>
<dbReference type="SUPFAM" id="SSF48208">
    <property type="entry name" value="Six-hairpin glycosidases"/>
    <property type="match status" value="1"/>
</dbReference>
<organism evidence="5 6">
    <name type="scientific">Taxus chinensis</name>
    <name type="common">Chinese yew</name>
    <name type="synonym">Taxus wallichiana var. chinensis</name>
    <dbReference type="NCBI Taxonomy" id="29808"/>
    <lineage>
        <taxon>Eukaryota</taxon>
        <taxon>Viridiplantae</taxon>
        <taxon>Streptophyta</taxon>
        <taxon>Embryophyta</taxon>
        <taxon>Tracheophyta</taxon>
        <taxon>Spermatophyta</taxon>
        <taxon>Pinopsida</taxon>
        <taxon>Pinidae</taxon>
        <taxon>Conifers II</taxon>
        <taxon>Cupressales</taxon>
        <taxon>Taxaceae</taxon>
        <taxon>Taxus</taxon>
    </lineage>
</organism>
<proteinExistence type="inferred from homology"/>
<dbReference type="Pfam" id="PF01204">
    <property type="entry name" value="Trehalase"/>
    <property type="match status" value="1"/>
</dbReference>
<evidence type="ECO:0000313" key="6">
    <source>
        <dbReference type="Proteomes" id="UP000824469"/>
    </source>
</evidence>
<dbReference type="EC" id="3.2.1.28" evidence="4"/>
<comment type="similarity">
    <text evidence="1 4">Belongs to the glycosyl hydrolase 37 family.</text>
</comment>
<dbReference type="Gene3D" id="1.50.10.10">
    <property type="match status" value="1"/>
</dbReference>
<dbReference type="AlphaFoldDB" id="A0AA38L9V2"/>
<sequence>DQKNLTTLHTTSIIPVDLNTYLLQMELNIAFFAKNLGENSIAKTFTQASTARHLAIDAILWNNDMGQWLDYWLDQYKCESIQINHQLSEDVYFWDATNQNKNIFASNFFPLWIEAFHSDAGRVEKVIQKFQTSGLLRAAGISTSLLNTGEQWDFPNGWAPAQHIIIEGIVKHSSKEGKSLAVDIARRWIRTNYAAYKSTGQMHEKYDIEACGKIGNGGEYTPQTGFGWSNGVVLALLEKFGWPTKLPIDCR</sequence>
<keyword evidence="3 4" id="KW-0326">Glycosidase</keyword>
<dbReference type="Proteomes" id="UP000824469">
    <property type="component" value="Unassembled WGS sequence"/>
</dbReference>
<dbReference type="GO" id="GO:0005993">
    <property type="term" value="P:trehalose catabolic process"/>
    <property type="evidence" value="ECO:0007669"/>
    <property type="project" value="TreeGrafter"/>
</dbReference>
<evidence type="ECO:0000256" key="4">
    <source>
        <dbReference type="RuleBase" id="RU361180"/>
    </source>
</evidence>
<name>A0AA38L9V2_TAXCH</name>